<sequence length="4949" mass="511146">MKKKLLFLFAAFTLLFGFSQEEQNQTQVKYKVQKFSKETRESLNPDATVKKGISETPPNNLMARRRPDVTFAERRLPVGGINLRGNITFVGNNILNRDYQDFTRYTRSATTRRFTDRCGNRYRDFTYTATSQNIDANVPHPNNAAGDDLYIVSFVNGCGRAFFTSLNDAQFNNGDYFMDYIDIDDIEGITGNADTFSSSKSTLNLPDCSRVVHASLYWAAVFPYETWETENARPGDYRDIKFKLPGQPYQDITSDEVLYDSGIATQRPYVCYKDVTSMVQGLSNPNGDYFAGNIRATTGWDRNNGLGGSAGWVMVIVYENETESSKNISLFDGFATIDGSNAATVNFTGFNTIPSGPVRAQFLTAALEGDNFISGDNFQIRNTAGAQVNVSTPTTNPVNNFFNGSITQYDAHTTSRNPDSENTLGFDVDLFNVDNPLNINIGNNQSSLDATFTTGGDVYWPFLNVFAIEIIEPVIQLVKTVDDNAGNDLAGATVGLGGDLWYNVSFQNTGTDDAVNTTIRDILPRNVNLVPADVITPPGVTLAGYDPPSSLNGFRGVLTFEVDDSLVEEGGAVHNIRFHVQVVTDCSLLTDVCSNIVENVAEASYDGRTGGVSVSLSPSVSGIDACNFGIAGSTNFLVDIASCNNFTQNVSLCGATVDLTAGAGFANYEWRDDSGNIIASGDEASTRTITVSATGTYTVTKTNPSGSPSACVPFDETFEVGPFGSGTNPIIPSADRVVTCVNDTTLELAEIYLCGSADSRTIPTGVGSPTTVRWQVLTSGTTPTPHPTCPDVGGTWVDVATDANSTTRTFSDAGQYRLIVEEPGGCFERYYFNVFKGTVNPTIVTEDIICSTDGSITINNVPAGYEYAVVPAGDPAPGAGAYQTSNIFPISTAGNYDVYIRNVAISCVFPYPDQSVGIVGIDVDVTTTPILCAGDTGEIDVQINSPTSGQFIYNITSGGSVVSSFGPTTDRSRTFPITTSGTYTVEITSTTSSCSYSETLPAITVPPALNLNATNSKNIDCSNGVIDLSASGGTPGASGYTYALWSYTPATGATKAAISYSAVTDIPATYNATTFEGFTTSTTYNIPTGSEGTYEFIVVDDNNCTQTSSPVTIILEEPLQFSETHTDATCSGNTDGTITINTESPPGLLAYSLEYSNDGGTTYQASSSFTALAPGDYTITIRATKGRSVCSYTVGPINIANPSSPTSSASLTQDSTCTQPNGIITFTTATGGSGSGYQYSVDNGVTWQFSNVFNNITPGTYNLQVRDSNGCSNPVLPAIVVDPHPVIPDFTNTIDYNCDGTATVTLIAPATPSLTYTYSIDGGTPQASNVFTNVNPAAHTFTVRADRACPRDFIINVLQNQQFNGSIVSSTNSECNSSNNGSITIQANNFNGGSYEYSIDGGASWSSTGDNPFRIVGVAAGTHNVRIRETSGTIICELDLGDVTITEPTPLNVTGTITTSPDCNGGTATIDVQGSGGTPPYEYSIDNGTTWQTSTVFSGLAPGTYTVNIRDGNNCTECGCSTDPFTNGSFESVPSGITTFRIFDENQLDGWDSTASNNRVEIWRDGNQGVPASDGDYFAELNADEASALYQEFCTIPGDIINWSLDHRGRSGTDVAEVRIGGDLVTANFTQTMSDGNTTWGTYSGSYTVPVGQTTTVISFVAISTASGRLSIGNFIDNVRMTVNAVGCVPFEVDIPTPSNPTHVATPTVCYNGSNGEISVTASGGSGSDYNFSIDNGASWSVPSPASSTFVFTGLTPGSYEVLVRDGFGCVSLASTEVINPVLTATVATSPVTCNDGSVTITASGGNNSYEYSVVTSGGATNYVSSNTFPITTGGSYDISVRDGLGCIYNETITVGSVANPSVVVTPTQPSCSGDSGAINISISDGVADYTVTVTSTGTAIATATSSDVIRNYTGLSDGDYEFVITDGNGCSSAPVSVTIAAPTALTSTASLTQNYTCVQNGQITFTGAMGGTPPYSYGVNGVYSSDLVYNNLTEGTYVLTVRDDNGCEISLPNIVIDPLPALPTFSSSVSYECNGDGNISITPVDPSYTYTLGGTTNSTGVFPGLTNGNYTITVDYGRACTTDVIVTVLDNQELLGSVSKLTDAVCNGDTNGSIEISASNFGSSFEFSTDGGTSWSAPVSTSPVVVNTLGSGSYDVRIRTTVNGTQCDISLGSVTITEPAPVVASGSITQDPTCNPAVGATITPSATGGTGPYTYQLDSTGAFQSGPFTDVAVGSHTIIAMDSNGCLSPASAPINVVAPSNPTHVATPTVCYNGSNGEISVTASGGSGSDYNFSIDNGASWSVPSPASSTFVFTGLIPGSYEVLVRDGFGCVSLASTEVINPVLTATVATSPVTCNDGSVTITASGGNNSYEYSVVTSGGATNYVSSNTFPITTGGSYDVSVRDGLGCIYNETITVGSIVNPSVVVTPTQPSCSGDSGAINISISDGVADYTVTVTSTGTAIATATSSDVIRNYTGLSDGDYEFVITDGNGCSSAPVSVTIAAPTALTSTASLTQNYTCVQNGQITFTGAMGGTSPYSYGVNGVYSSDLVYNNLTEGTYVLTVRDDNGCEISLPNIVIDPLPALPTFSSSVSYECNGDGNISITPVDPSYTYTLGGTTNSTGVFPGLTNGNYTITVDYGRACTTDVIVTVLDNQELLGSVSKLTDAVCNGDTNASIEISASNFGSSFEFSTDGGTSWSAPVSTSPVVVNTLGAGNYDVRIRTTVNGTQCDISLGSVTITEPAPVVASGSITQDPTCNPAVGATITPSATGGTGPYTYQLDSTGAFQSGPFTDVAVGSHTIIAMDSNGCLSPASAPINVVAPSNPTHVATPTVCYNGSNGEISVTASGGSGSDYNFSIDNGASWSVPSPASSTFVFTGLTPGSYEVLVRDGFGCVSLASTEVINPVLTATVATSPVTCNDGSVTITASGGNNSYEYSVVTSGGATNYVSSNTFPITTGGSYDISVRDGLGCIYNETITVGSVANPSVVVTPTQPSCSGDSGAINISISDGVADYTVTVTSTGTAIATATSSDVIRNYTGLSDGDYEFVITDGNGCSSAPVSVTIAAPTALTSTASLTQNYTCVQNGQITFTGAMGGTPPYSYGVNGVYSSDLVYNNLTEGTYVLTVRDDNGCEISLPNIVIDPLPALPTFSSSVSYECNGDGNISITPVDPSYTYTLGGTTNSTGVFPGLTNGNYTITVDYGRACTTDVIVTVLDNQELLGSVSKLTDAVCNGDTNGSIEISASNFGSSFEFSTDGGTSWSAPVSTSPVVVNTLGAGNYDVRIRTTVNGTQCDISLGSVTITEPAPVVASGSITQDPTCNPAVGATITPSATGGTGPYTYQLDSTGAFQSGPFTDVAVGSHTIIAMDSNGCLSPASAPINVVAPSNPTHVATPTVCYNGSNGEISVTASGGSGSDYNFSIDNGASWSVPSPASSTFVFTGLIPGSYEVLVRDGFGCVSLASTEVINPVLTATVATSPVTCNDGSVTITASGGNNSYEYSVVTSGGATNYVSSNTFPITTGGSYDVSVRDGLGCIYNETITVGSIVNPSVVVTPTQPSCSGDSGAINISISDGVADYTVTVTSTGTAIATATSSDVIRNYTGLSDGDYEFVITDGNGCSSAPVSVTIAAPTALISTASLTQNYTCVQNGQITFTGAMGGTSPYSYGVNGVYSSDLVYNNLTEGTYVLTVRDDNGCEISLPNIVIDPLPALPTFSSSVSYECNGDGNISITPVDPSYTYTLGGTTNSTGVFPGLTNGNYTITVDYGRACTTDVIVTVLDNQELLGSVSKLTDAVCNGDTNASIEISASNFGSSFEFSTDGGTSWSAPVSTSPVVVNTLGAGNYDVRIRTTVNGTQCDISLGSVTITEPAPVVASGSITQDPTCNPAVGATITPSATGGTGPYTYQLDSTGAFQSGPFTDVAVGSHTIIAMDSNGCLSPASAPINVVGPATVVFTATPTACFDGTNGEIVVNVTSGNGDYQYILNGGAPQTPGTSTFTFTGLGAGSYTIDVVDGRGCTNTQLVRVINEQLTASVDIIDASCNDGSITVNALGGTGAGTYVYSVTLANAGTPADATFSNTNPIALSGNTYDVYVRDNNGNSGYCEFLLEDVIVNTLTNVSISLTDTQPTCNGDTGSIEVVISDGLSPHDLSITDGSTTTNVNDFTGTNYTFNSLPAGNYTVSITDDLGCTDTASVTLTDPPVLTANIDPILPACGTPFVGNESLFGFEFSGFPSVAPYTLEFSSDNGATWQTSPTFTGINQGTIVNPVIRIVDGATVRCLTTFPPYTIPFNVEGLIVDPVANPATCAGGFSVTVEAINGAPPFEFAIDDPTVWFPADASGSPDPTRTRTFSGLTPGLTYTFYVRDASGCIEENNEDVYDTFTPGVLLVGTATSDDCAGGPPDTGSITFTITNTSGDLSDPFDYTLYRRDDVTNAGVAVPGFTGITQNGFADITVSGLGEGRYYIETTSSPSGCMFGSEDVQIIEGVPISGDLTVVNDITCDTPGVVRIDNVVGGFPPYTFTLGTVTNATATLSGNTVEVAFADVTTITSPVDVSVIITDSNGNSCTTTLGPETLTVSQPPVLEVADVTSSTCSTDKSITITTANGVQTIGGTAPYQYSIDGGTTYSAPTSDTSFTESGLAPGNYNVIIRDANGCTSTTVPVTLYEELDFNLAIQQNLNCTPGEAIIRITVASGVDLGATGNFTYTINGVAPTADPALTSGTISGTDTFEDHIVTTDGTYEVVVTDVPSGCSVTRRITVNPVILPDFTALAIDNGNCNGSNEGIIEMVAVDNGLLPLSYEINGTLTAGGTFTATTTTTQFTGLAPGDYVVTATGTNGCTSNSATITITELPVVNFTTAPVVTGFGCTTDNNTDSAVVTVNASDVSGGSGNYVRVEFVYDNGTAATGDDITQDGTSFSFTTSNVLGGNVSITVFDDEGCSANTTAFIPAFQCVNK</sequence>
<dbReference type="EMBL" id="LT899436">
    <property type="protein sequence ID" value="SNR16328.1"/>
    <property type="molecule type" value="Genomic_DNA"/>
</dbReference>
<dbReference type="NCBIfam" id="TIGR01451">
    <property type="entry name" value="B_ant_repeat"/>
    <property type="match status" value="1"/>
</dbReference>
<dbReference type="InterPro" id="IPR025667">
    <property type="entry name" value="SprB_repeat"/>
</dbReference>
<feature type="signal peptide" evidence="1">
    <location>
        <begin position="1"/>
        <end position="19"/>
    </location>
</feature>
<dbReference type="Proteomes" id="UP000215214">
    <property type="component" value="Chromosome TJEJU"/>
</dbReference>
<dbReference type="OrthoDB" id="607469at2"/>
<dbReference type="Pfam" id="PF13573">
    <property type="entry name" value="SprB"/>
    <property type="match status" value="10"/>
</dbReference>
<proteinExistence type="predicted"/>
<keyword evidence="3" id="KW-1185">Reference proteome</keyword>
<protein>
    <submittedName>
        <fullName evidence="2">Putative Conserved repeat domain protein</fullName>
    </submittedName>
</protein>
<feature type="chain" id="PRO_5013167338" evidence="1">
    <location>
        <begin position="20"/>
        <end position="4949"/>
    </location>
</feature>
<evidence type="ECO:0000313" key="3">
    <source>
        <dbReference type="Proteomes" id="UP000215214"/>
    </source>
</evidence>
<accession>A0A238UCN0</accession>
<reference evidence="2 3" key="1">
    <citation type="submission" date="2017-07" db="EMBL/GenBank/DDBJ databases">
        <authorList>
            <person name="Sun Z.S."/>
            <person name="Albrecht U."/>
            <person name="Echele G."/>
            <person name="Lee C.C."/>
        </authorList>
    </citation>
    <scope>NUCLEOTIDE SEQUENCE [LARGE SCALE GENOMIC DNA]</scope>
    <source>
        <strain evidence="3">type strain: KCTC 22618</strain>
    </source>
</reference>
<dbReference type="KEGG" id="tje:TJEJU_2647"/>
<dbReference type="RefSeq" id="WP_095072781.1">
    <property type="nucleotide sequence ID" value="NZ_LT899436.1"/>
</dbReference>
<organism evidence="2 3">
    <name type="scientific">Tenacibaculum jejuense</name>
    <dbReference type="NCBI Taxonomy" id="584609"/>
    <lineage>
        <taxon>Bacteria</taxon>
        <taxon>Pseudomonadati</taxon>
        <taxon>Bacteroidota</taxon>
        <taxon>Flavobacteriia</taxon>
        <taxon>Flavobacteriales</taxon>
        <taxon>Flavobacteriaceae</taxon>
        <taxon>Tenacibaculum</taxon>
    </lineage>
</organism>
<keyword evidence="1" id="KW-0732">Signal</keyword>
<name>A0A238UCN0_9FLAO</name>
<gene>
    <name evidence="2" type="ORF">TJEJU_2647</name>
</gene>
<evidence type="ECO:0000256" key="1">
    <source>
        <dbReference type="SAM" id="SignalP"/>
    </source>
</evidence>
<dbReference type="InterPro" id="IPR047589">
    <property type="entry name" value="DUF11_rpt"/>
</dbReference>
<evidence type="ECO:0000313" key="2">
    <source>
        <dbReference type="EMBL" id="SNR16328.1"/>
    </source>
</evidence>